<evidence type="ECO:0000256" key="1">
    <source>
        <dbReference type="ARBA" id="ARBA00022475"/>
    </source>
</evidence>
<feature type="signal peptide" evidence="7">
    <location>
        <begin position="1"/>
        <end position="24"/>
    </location>
</feature>
<evidence type="ECO:0000256" key="2">
    <source>
        <dbReference type="ARBA" id="ARBA00022729"/>
    </source>
</evidence>
<keyword evidence="3" id="KW-0472">Membrane</keyword>
<feature type="compositionally biased region" description="Basic and acidic residues" evidence="6">
    <location>
        <begin position="35"/>
        <end position="45"/>
    </location>
</feature>
<evidence type="ECO:0000256" key="4">
    <source>
        <dbReference type="ARBA" id="ARBA00023139"/>
    </source>
</evidence>
<dbReference type="SUPFAM" id="SSF53850">
    <property type="entry name" value="Periplasmic binding protein-like II"/>
    <property type="match status" value="1"/>
</dbReference>
<dbReference type="Pfam" id="PF01547">
    <property type="entry name" value="SBP_bac_1"/>
    <property type="match status" value="1"/>
</dbReference>
<dbReference type="EMBL" id="JAMZFV010000034">
    <property type="protein sequence ID" value="MCP1111440.1"/>
    <property type="molecule type" value="Genomic_DNA"/>
</dbReference>
<protein>
    <submittedName>
        <fullName evidence="8">ABC transporter substrate-binding protein</fullName>
    </submittedName>
</protein>
<reference evidence="8 9" key="1">
    <citation type="journal article" date="2022" name="Genome Biol. Evol.">
        <title>Host diet, physiology and behaviors set the stage for Lachnospiraceae cladogenesis.</title>
        <authorList>
            <person name="Vera-Ponce De Leon A."/>
            <person name="Schneider M."/>
            <person name="Jahnes B.C."/>
            <person name="Sadowski V."/>
            <person name="Camuy-Velez L.A."/>
            <person name="Duan J."/>
            <person name="Sabree Z.L."/>
        </authorList>
    </citation>
    <scope>NUCLEOTIDE SEQUENCE [LARGE SCALE GENOMIC DNA]</scope>
    <source>
        <strain evidence="8 9">PAL227</strain>
    </source>
</reference>
<gene>
    <name evidence="8" type="ORF">NK118_14395</name>
</gene>
<organism evidence="8 9">
    <name type="scientific">Ohessyouella blattaphilus</name>
    <dbReference type="NCBI Taxonomy" id="2949333"/>
    <lineage>
        <taxon>Bacteria</taxon>
        <taxon>Bacillati</taxon>
        <taxon>Bacillota</taxon>
        <taxon>Clostridia</taxon>
        <taxon>Lachnospirales</taxon>
        <taxon>Lachnospiraceae</taxon>
        <taxon>Ohessyouella</taxon>
    </lineage>
</organism>
<evidence type="ECO:0000256" key="3">
    <source>
        <dbReference type="ARBA" id="ARBA00023136"/>
    </source>
</evidence>
<dbReference type="PANTHER" id="PTHR43649:SF33">
    <property type="entry name" value="POLYGALACTURONAN_RHAMNOGALACTURONAN-BINDING PROTEIN YTCQ"/>
    <property type="match status" value="1"/>
</dbReference>
<evidence type="ECO:0000256" key="7">
    <source>
        <dbReference type="SAM" id="SignalP"/>
    </source>
</evidence>
<accession>A0ABT1EL70</accession>
<feature type="region of interest" description="Disordered" evidence="6">
    <location>
        <begin position="24"/>
        <end position="45"/>
    </location>
</feature>
<evidence type="ECO:0000313" key="8">
    <source>
        <dbReference type="EMBL" id="MCP1111440.1"/>
    </source>
</evidence>
<dbReference type="InterPro" id="IPR050490">
    <property type="entry name" value="Bact_solute-bd_prot1"/>
</dbReference>
<dbReference type="PANTHER" id="PTHR43649">
    <property type="entry name" value="ARABINOSE-BINDING PROTEIN-RELATED"/>
    <property type="match status" value="1"/>
</dbReference>
<keyword evidence="2 7" id="KW-0732">Signal</keyword>
<dbReference type="Proteomes" id="UP001523565">
    <property type="component" value="Unassembled WGS sequence"/>
</dbReference>
<proteinExistence type="predicted"/>
<keyword evidence="4" id="KW-0564">Palmitate</keyword>
<evidence type="ECO:0000256" key="6">
    <source>
        <dbReference type="SAM" id="MobiDB-lite"/>
    </source>
</evidence>
<dbReference type="RefSeq" id="WP_262070302.1">
    <property type="nucleotide sequence ID" value="NZ_JAMXOC010000034.1"/>
</dbReference>
<keyword evidence="9" id="KW-1185">Reference proteome</keyword>
<comment type="caution">
    <text evidence="8">The sequence shown here is derived from an EMBL/GenBank/DDBJ whole genome shotgun (WGS) entry which is preliminary data.</text>
</comment>
<name>A0ABT1EL70_9FIRM</name>
<keyword evidence="5" id="KW-0449">Lipoprotein</keyword>
<keyword evidence="1" id="KW-1003">Cell membrane</keyword>
<evidence type="ECO:0000313" key="9">
    <source>
        <dbReference type="Proteomes" id="UP001523565"/>
    </source>
</evidence>
<feature type="chain" id="PRO_5046468725" evidence="7">
    <location>
        <begin position="25"/>
        <end position="433"/>
    </location>
</feature>
<dbReference type="InterPro" id="IPR006059">
    <property type="entry name" value="SBP"/>
</dbReference>
<dbReference type="Gene3D" id="3.40.190.10">
    <property type="entry name" value="Periplasmic binding protein-like II"/>
    <property type="match status" value="2"/>
</dbReference>
<evidence type="ECO:0000256" key="5">
    <source>
        <dbReference type="ARBA" id="ARBA00023288"/>
    </source>
</evidence>
<sequence>MKKLLSVLLTLTLVGSLCIGCSKAPEDNGSTSETKTSKSDSDKDGTTLTFVQHMSGVITDELQAVLDEFKAETGITVELSSPGSDIEEVMKTRMASNTLPDLWTTHGWSVARYGEYLRPMNDQAFVEHIVPSIKDLITGPDGNIYVLPIDADICGISYNATVLEEAGVDPESILTWEDFEVACEKIKAIGKVPLFFDGKDPLAFGQFFDFVAPTLYTNDEENNQREQFLDGSFDWEKWREVCEILERWTANGYLNTDALTADYMTACQSLGSGDAAFMLRNANVIVEAWTTNPDAKLGILPIPGKDSDNSRCVIGGERLAVGVWKDSPYIEEALQLIEYLSQPEVCSRLATVAGMPAGLDTAESDTGKLEPYYERVMSDDILTIPYFDREYLPSGMWDDLCVTGASIVAGNEGAIDDTIDQMRQSYEDKMAQK</sequence>